<evidence type="ECO:0000313" key="3">
    <source>
        <dbReference type="Proteomes" id="UP000724874"/>
    </source>
</evidence>
<evidence type="ECO:0000313" key="2">
    <source>
        <dbReference type="EMBL" id="KAF8904375.1"/>
    </source>
</evidence>
<feature type="region of interest" description="Disordered" evidence="1">
    <location>
        <begin position="106"/>
        <end position="147"/>
    </location>
</feature>
<name>A0A9P5NPQ6_GYMJU</name>
<organism evidence="2 3">
    <name type="scientific">Gymnopilus junonius</name>
    <name type="common">Spectacular rustgill mushroom</name>
    <name type="synonym">Gymnopilus spectabilis subsp. junonius</name>
    <dbReference type="NCBI Taxonomy" id="109634"/>
    <lineage>
        <taxon>Eukaryota</taxon>
        <taxon>Fungi</taxon>
        <taxon>Dikarya</taxon>
        <taxon>Basidiomycota</taxon>
        <taxon>Agaricomycotina</taxon>
        <taxon>Agaricomycetes</taxon>
        <taxon>Agaricomycetidae</taxon>
        <taxon>Agaricales</taxon>
        <taxon>Agaricineae</taxon>
        <taxon>Hymenogastraceae</taxon>
        <taxon>Gymnopilus</taxon>
    </lineage>
</organism>
<evidence type="ECO:0000256" key="1">
    <source>
        <dbReference type="SAM" id="MobiDB-lite"/>
    </source>
</evidence>
<accession>A0A9P5NPQ6</accession>
<dbReference type="AlphaFoldDB" id="A0A9P5NPQ6"/>
<comment type="caution">
    <text evidence="2">The sequence shown here is derived from an EMBL/GenBank/DDBJ whole genome shotgun (WGS) entry which is preliminary data.</text>
</comment>
<proteinExistence type="predicted"/>
<dbReference type="OrthoDB" id="204784at2759"/>
<dbReference type="Proteomes" id="UP000724874">
    <property type="component" value="Unassembled WGS sequence"/>
</dbReference>
<protein>
    <submittedName>
        <fullName evidence="2">Uncharacterized protein</fullName>
    </submittedName>
</protein>
<dbReference type="EMBL" id="JADNYJ010000026">
    <property type="protein sequence ID" value="KAF8904375.1"/>
    <property type="molecule type" value="Genomic_DNA"/>
</dbReference>
<sequence>MVHPVFRKALVRRYEAVKAQYPMEGRRKWRLRVLYESWPLLASDNCTTETGLSGELFETDPDPLDPVLEDGELGLIIRTDFSHDEAWDAFCQKVQTAQKELISDLTNGDAEAAREATSPEDVRMQDVTESPANAHDDDSDSSGESPDIIKFIIPSNEVERSRLRDISNIKALRLFSDVDVRQAPSPGPDRKRISPQNPLIDQGGWQEIYTGKNLWIYDANSNKDECVRVVSQEGDFYGTATGDSWRARASHICELQFNMSYSGMKIDFNGQDKWDWNERVRDIKEASTL</sequence>
<reference evidence="2" key="1">
    <citation type="submission" date="2020-11" db="EMBL/GenBank/DDBJ databases">
        <authorList>
            <consortium name="DOE Joint Genome Institute"/>
            <person name="Ahrendt S."/>
            <person name="Riley R."/>
            <person name="Andreopoulos W."/>
            <person name="LaButti K."/>
            <person name="Pangilinan J."/>
            <person name="Ruiz-duenas F.J."/>
            <person name="Barrasa J.M."/>
            <person name="Sanchez-Garcia M."/>
            <person name="Camarero S."/>
            <person name="Miyauchi S."/>
            <person name="Serrano A."/>
            <person name="Linde D."/>
            <person name="Babiker R."/>
            <person name="Drula E."/>
            <person name="Ayuso-Fernandez I."/>
            <person name="Pacheco R."/>
            <person name="Padilla G."/>
            <person name="Ferreira P."/>
            <person name="Barriuso J."/>
            <person name="Kellner H."/>
            <person name="Castanera R."/>
            <person name="Alfaro M."/>
            <person name="Ramirez L."/>
            <person name="Pisabarro A.G."/>
            <person name="Kuo A."/>
            <person name="Tritt A."/>
            <person name="Lipzen A."/>
            <person name="He G."/>
            <person name="Yan M."/>
            <person name="Ng V."/>
            <person name="Cullen D."/>
            <person name="Martin F."/>
            <person name="Rosso M.-N."/>
            <person name="Henrissat B."/>
            <person name="Hibbett D."/>
            <person name="Martinez A.T."/>
            <person name="Grigoriev I.V."/>
        </authorList>
    </citation>
    <scope>NUCLEOTIDE SEQUENCE</scope>
    <source>
        <strain evidence="2">AH 44721</strain>
    </source>
</reference>
<gene>
    <name evidence="2" type="ORF">CPB84DRAFT_1772873</name>
</gene>
<keyword evidence="3" id="KW-1185">Reference proteome</keyword>